<dbReference type="RefSeq" id="WP_165864335.1">
    <property type="nucleotide sequence ID" value="NZ_AP025739.1"/>
</dbReference>
<keyword evidence="2" id="KW-1003">Cell membrane</keyword>
<dbReference type="AlphaFoldDB" id="A0A402CYR9"/>
<evidence type="ECO:0000256" key="1">
    <source>
        <dbReference type="ARBA" id="ARBA00004651"/>
    </source>
</evidence>
<name>A0A402CYR9_9BACT</name>
<reference evidence="6 7" key="1">
    <citation type="journal article" date="2019" name="Int. J. Syst. Evol. Microbiol.">
        <title>Capsulimonas corticalis gen. nov., sp. nov., an aerobic capsulated bacterium, of a novel bacterial order, Capsulimonadales ord. nov., of the class Armatimonadia of the phylum Armatimonadetes.</title>
        <authorList>
            <person name="Li J."/>
            <person name="Kudo C."/>
            <person name="Tonouchi A."/>
        </authorList>
    </citation>
    <scope>NUCLEOTIDE SEQUENCE [LARGE SCALE GENOMIC DNA]</scope>
    <source>
        <strain evidence="6 7">AX-7</strain>
    </source>
</reference>
<evidence type="ECO:0000256" key="3">
    <source>
        <dbReference type="ARBA" id="ARBA00022692"/>
    </source>
</evidence>
<comment type="subcellular location">
    <subcellularLocation>
        <location evidence="1">Cell membrane</location>
        <topology evidence="1">Multi-pass membrane protein</topology>
    </subcellularLocation>
</comment>
<dbReference type="InterPro" id="IPR005495">
    <property type="entry name" value="LptG/LptF_permease"/>
</dbReference>
<evidence type="ECO:0000256" key="2">
    <source>
        <dbReference type="ARBA" id="ARBA00022475"/>
    </source>
</evidence>
<evidence type="ECO:0000256" key="5">
    <source>
        <dbReference type="ARBA" id="ARBA00023136"/>
    </source>
</evidence>
<keyword evidence="7" id="KW-1185">Reference proteome</keyword>
<evidence type="ECO:0000256" key="4">
    <source>
        <dbReference type="ARBA" id="ARBA00022989"/>
    </source>
</evidence>
<proteinExistence type="predicted"/>
<evidence type="ECO:0000313" key="7">
    <source>
        <dbReference type="Proteomes" id="UP000287394"/>
    </source>
</evidence>
<dbReference type="Proteomes" id="UP000287394">
    <property type="component" value="Chromosome"/>
</dbReference>
<sequence length="372" mass="39685">MKLVDKLILKDLLPMFGVGIAMFATLWFAGGPLLEASKWIAGGIPLKIVLELVVLSVPLVLSLTFPMGMLLSVLLGYGRLSADSEAVALFAGGVPFIRAAAPAAALGVAASLIGFLMNDTLAAQATHRLNDLKVSALKDTAEISKPLTFDTHDGDKLLATVHIEKGFDVATRSLRQVTITVYDSTGRPSAMFQADSARPVGSLDSKEWELVGVDLIKLGELPQYSHHATLHSFEINSAIGRSPQDVAFLKEGADSLTFTQLRRQIALLKSNGSGDTDAIRDKEVGLWSKIALPASCLVFAMIGAPLGLRPQRSSKYTGWILAILIIFGYYVVYTGMSSIARSGLCAPALAVFLPDIIGLFAGAFLLRRASTI</sequence>
<keyword evidence="3" id="KW-0812">Transmembrane</keyword>
<protein>
    <submittedName>
        <fullName evidence="6">LPS export ABC transporter permease LptG</fullName>
    </submittedName>
</protein>
<keyword evidence="5" id="KW-0472">Membrane</keyword>
<dbReference type="EMBL" id="AP025739">
    <property type="protein sequence ID" value="BDI31236.1"/>
    <property type="molecule type" value="Genomic_DNA"/>
</dbReference>
<organism evidence="6 7">
    <name type="scientific">Capsulimonas corticalis</name>
    <dbReference type="NCBI Taxonomy" id="2219043"/>
    <lineage>
        <taxon>Bacteria</taxon>
        <taxon>Bacillati</taxon>
        <taxon>Armatimonadota</taxon>
        <taxon>Armatimonadia</taxon>
        <taxon>Capsulimonadales</taxon>
        <taxon>Capsulimonadaceae</taxon>
        <taxon>Capsulimonas</taxon>
    </lineage>
</organism>
<keyword evidence="4" id="KW-1133">Transmembrane helix</keyword>
<dbReference type="PANTHER" id="PTHR33529">
    <property type="entry name" value="SLR0882 PROTEIN-RELATED"/>
    <property type="match status" value="1"/>
</dbReference>
<dbReference type="GO" id="GO:0015920">
    <property type="term" value="P:lipopolysaccharide transport"/>
    <property type="evidence" value="ECO:0007669"/>
    <property type="project" value="TreeGrafter"/>
</dbReference>
<gene>
    <name evidence="6" type="ORF">CCAX7_32870</name>
</gene>
<evidence type="ECO:0000313" key="6">
    <source>
        <dbReference type="EMBL" id="BDI31236.1"/>
    </source>
</evidence>
<dbReference type="Pfam" id="PF03739">
    <property type="entry name" value="LptF_LptG"/>
    <property type="match status" value="1"/>
</dbReference>
<dbReference type="KEGG" id="ccot:CCAX7_32870"/>
<accession>A0A402CYR9</accession>
<dbReference type="GO" id="GO:0043190">
    <property type="term" value="C:ATP-binding cassette (ABC) transporter complex"/>
    <property type="evidence" value="ECO:0007669"/>
    <property type="project" value="TreeGrafter"/>
</dbReference>
<dbReference type="PANTHER" id="PTHR33529:SF6">
    <property type="entry name" value="YJGP_YJGQ FAMILY PERMEASE"/>
    <property type="match status" value="1"/>
</dbReference>